<dbReference type="AlphaFoldDB" id="A0A226WR09"/>
<sequence>MDLQRTYKQATDDAFALTEMTNFTATSIRQPYSLAITIH</sequence>
<dbReference type="EMBL" id="MTHB01000259">
    <property type="protein sequence ID" value="OXC73038.1"/>
    <property type="molecule type" value="Genomic_DNA"/>
</dbReference>
<evidence type="ECO:0000313" key="2">
    <source>
        <dbReference type="Proteomes" id="UP000214720"/>
    </source>
</evidence>
<reference evidence="2" key="1">
    <citation type="submission" date="2017-01" db="EMBL/GenBank/DDBJ databases">
        <title>Genome Analysis of Deinococcus marmoris KOPRI26562.</title>
        <authorList>
            <person name="Kim J.H."/>
            <person name="Oh H.-M."/>
        </authorList>
    </citation>
    <scope>NUCLEOTIDE SEQUENCE [LARGE SCALE GENOMIC DNA]</scope>
    <source>
        <strain evidence="2">PAMC 26633</strain>
    </source>
</reference>
<comment type="caution">
    <text evidence="1">The sequence shown here is derived from an EMBL/GenBank/DDBJ whole genome shotgun (WGS) entry which is preliminary data.</text>
</comment>
<evidence type="ECO:0000313" key="1">
    <source>
        <dbReference type="EMBL" id="OXC73038.1"/>
    </source>
</evidence>
<gene>
    <name evidence="1" type="ORF">BSU04_38950</name>
</gene>
<proteinExistence type="predicted"/>
<organism evidence="1 2">
    <name type="scientific">Caballeronia sordidicola</name>
    <name type="common">Burkholderia sordidicola</name>
    <dbReference type="NCBI Taxonomy" id="196367"/>
    <lineage>
        <taxon>Bacteria</taxon>
        <taxon>Pseudomonadati</taxon>
        <taxon>Pseudomonadota</taxon>
        <taxon>Betaproteobacteria</taxon>
        <taxon>Burkholderiales</taxon>
        <taxon>Burkholderiaceae</taxon>
        <taxon>Caballeronia</taxon>
    </lineage>
</organism>
<accession>A0A226WR09</accession>
<protein>
    <submittedName>
        <fullName evidence="1">Uncharacterized protein</fullName>
    </submittedName>
</protein>
<name>A0A226WR09_CABSO</name>
<dbReference type="Proteomes" id="UP000214720">
    <property type="component" value="Unassembled WGS sequence"/>
</dbReference>